<comment type="caution">
    <text evidence="1">The sequence shown here is derived from an EMBL/GenBank/DDBJ whole genome shotgun (WGS) entry which is preliminary data.</text>
</comment>
<protein>
    <submittedName>
        <fullName evidence="1">Uncharacterized protein</fullName>
    </submittedName>
</protein>
<proteinExistence type="predicted"/>
<name>A0A0L6VFD6_9BASI</name>
<dbReference type="AlphaFoldDB" id="A0A0L6VFD6"/>
<gene>
    <name evidence="1" type="ORF">VP01_176g3</name>
</gene>
<reference evidence="1 2" key="1">
    <citation type="submission" date="2015-08" db="EMBL/GenBank/DDBJ databases">
        <title>Next Generation Sequencing and Analysis of the Genome of Puccinia sorghi L Schw, the Causal Agent of Maize Common Rust.</title>
        <authorList>
            <person name="Rochi L."/>
            <person name="Burguener G."/>
            <person name="Darino M."/>
            <person name="Turjanski A."/>
            <person name="Kreff E."/>
            <person name="Dieguez M.J."/>
            <person name="Sacco F."/>
        </authorList>
    </citation>
    <scope>NUCLEOTIDE SEQUENCE [LARGE SCALE GENOMIC DNA]</scope>
    <source>
        <strain evidence="1 2">RO10H11247</strain>
    </source>
</reference>
<evidence type="ECO:0000313" key="2">
    <source>
        <dbReference type="Proteomes" id="UP000037035"/>
    </source>
</evidence>
<sequence length="189" mass="21679">MPMPTKNFDCRRHPPRRAKMTPEDAMLSATTVRRCSTKGSHTFSSHTSKILVRAFLQKKSQNTFPMFYRLTLGFRKRWNPLMEAQTSLSHSNVPFTYLKNPYFHEFSTYTVLGCLDGQCWKEHLCFDGIKGSQAQIVDILDLHSKRHMAENIFLALNCSLQSKKNKLCEKICAIVTDSPSVMLKLKVSS</sequence>
<dbReference type="Proteomes" id="UP000037035">
    <property type="component" value="Unassembled WGS sequence"/>
</dbReference>
<accession>A0A0L6VFD6</accession>
<dbReference type="EMBL" id="LAVV01006581">
    <property type="protein sequence ID" value="KNZ59272.1"/>
    <property type="molecule type" value="Genomic_DNA"/>
</dbReference>
<dbReference type="VEuPathDB" id="FungiDB:VP01_176g3"/>
<organism evidence="1 2">
    <name type="scientific">Puccinia sorghi</name>
    <dbReference type="NCBI Taxonomy" id="27349"/>
    <lineage>
        <taxon>Eukaryota</taxon>
        <taxon>Fungi</taxon>
        <taxon>Dikarya</taxon>
        <taxon>Basidiomycota</taxon>
        <taxon>Pucciniomycotina</taxon>
        <taxon>Pucciniomycetes</taxon>
        <taxon>Pucciniales</taxon>
        <taxon>Pucciniaceae</taxon>
        <taxon>Puccinia</taxon>
    </lineage>
</organism>
<evidence type="ECO:0000313" key="1">
    <source>
        <dbReference type="EMBL" id="KNZ59272.1"/>
    </source>
</evidence>
<keyword evidence="2" id="KW-1185">Reference proteome</keyword>